<gene>
    <name evidence="3" type="ORF">G4Z16_02465</name>
</gene>
<feature type="region of interest" description="Disordered" evidence="1">
    <location>
        <begin position="279"/>
        <end position="317"/>
    </location>
</feature>
<evidence type="ECO:0000313" key="3">
    <source>
        <dbReference type="EMBL" id="QPP05442.1"/>
    </source>
</evidence>
<feature type="transmembrane region" description="Helical" evidence="2">
    <location>
        <begin position="114"/>
        <end position="136"/>
    </location>
</feature>
<feature type="transmembrane region" description="Helical" evidence="2">
    <location>
        <begin position="85"/>
        <end position="102"/>
    </location>
</feature>
<feature type="compositionally biased region" description="Basic and acidic residues" evidence="1">
    <location>
        <begin position="284"/>
        <end position="300"/>
    </location>
</feature>
<accession>A0A7T1WQW8</accession>
<keyword evidence="2" id="KW-0472">Membrane</keyword>
<feature type="transmembrane region" description="Helical" evidence="2">
    <location>
        <begin position="6"/>
        <end position="24"/>
    </location>
</feature>
<sequence length="317" mass="33724">MVQVDVFWAYGIGAGFGTAAAFHLRQARPQRPSGKGGPQQPPPYFLATAVYCGMLFAPSGIWLLWSFPDWETMQVAGGHGALPGWLVALFALTNVSQGLLGYEVARRLVVRGRVYAAFLQTGVGYLGMFLILVHGWDGRGYQRFFSPGREEFAEWPASHGPGELLSRAGDWAVSAVGLTLAGMGVVLLPVLFYVLVTAIRSGQREAGVEMRSALRIVGTFLLAVFGLALGSAVLASVLIHQLGWWAGTPLAALAVWGLVLRRETGAAHRVFGLLGLPDAPTSRGGRDGGKQPDDHARPEAEALAGQPQAVPGEAVRT</sequence>
<dbReference type="KEGG" id="sbat:G4Z16_02465"/>
<proteinExistence type="predicted"/>
<keyword evidence="2" id="KW-1133">Transmembrane helix</keyword>
<feature type="transmembrane region" description="Helical" evidence="2">
    <location>
        <begin position="44"/>
        <end position="65"/>
    </location>
</feature>
<feature type="transmembrane region" description="Helical" evidence="2">
    <location>
        <begin position="171"/>
        <end position="196"/>
    </location>
</feature>
<dbReference type="AlphaFoldDB" id="A0A7T1WQW8"/>
<feature type="transmembrane region" description="Helical" evidence="2">
    <location>
        <begin position="242"/>
        <end position="260"/>
    </location>
</feature>
<dbReference type="EMBL" id="CP048882">
    <property type="protein sequence ID" value="QPP05442.1"/>
    <property type="molecule type" value="Genomic_DNA"/>
</dbReference>
<dbReference type="Proteomes" id="UP000595046">
    <property type="component" value="Chromosome"/>
</dbReference>
<feature type="transmembrane region" description="Helical" evidence="2">
    <location>
        <begin position="216"/>
        <end position="236"/>
    </location>
</feature>
<keyword evidence="4" id="KW-1185">Reference proteome</keyword>
<keyword evidence="2" id="KW-0812">Transmembrane</keyword>
<dbReference type="RefSeq" id="WP_197348951.1">
    <property type="nucleotide sequence ID" value="NZ_CP048882.1"/>
</dbReference>
<evidence type="ECO:0000313" key="4">
    <source>
        <dbReference type="Proteomes" id="UP000595046"/>
    </source>
</evidence>
<organism evidence="3 4">
    <name type="scientific">Streptomyces bathyalis</name>
    <dbReference type="NCBI Taxonomy" id="2710756"/>
    <lineage>
        <taxon>Bacteria</taxon>
        <taxon>Bacillati</taxon>
        <taxon>Actinomycetota</taxon>
        <taxon>Actinomycetes</taxon>
        <taxon>Kitasatosporales</taxon>
        <taxon>Streptomycetaceae</taxon>
        <taxon>Streptomyces</taxon>
    </lineage>
</organism>
<reference evidence="4" key="1">
    <citation type="submission" date="2020-02" db="EMBL/GenBank/DDBJ databases">
        <title>Streptomyces sp. ASO4wet.</title>
        <authorList>
            <person name="Risdian C."/>
            <person name="Landwehr W."/>
            <person name="Schupp P."/>
            <person name="Wink J."/>
        </authorList>
    </citation>
    <scope>NUCLEOTIDE SEQUENCE [LARGE SCALE GENOMIC DNA]</scope>
    <source>
        <strain evidence="4">ASO4wet</strain>
    </source>
</reference>
<name>A0A7T1WQW8_9ACTN</name>
<protein>
    <submittedName>
        <fullName evidence="3">Uncharacterized protein</fullName>
    </submittedName>
</protein>
<evidence type="ECO:0000256" key="2">
    <source>
        <dbReference type="SAM" id="Phobius"/>
    </source>
</evidence>
<evidence type="ECO:0000256" key="1">
    <source>
        <dbReference type="SAM" id="MobiDB-lite"/>
    </source>
</evidence>